<evidence type="ECO:0000313" key="1">
    <source>
        <dbReference type="EMBL" id="KAK6510779.1"/>
    </source>
</evidence>
<comment type="caution">
    <text evidence="1">The sequence shown here is derived from an EMBL/GenBank/DDBJ whole genome shotgun (WGS) entry which is preliminary data.</text>
</comment>
<dbReference type="AlphaFoldDB" id="A0AAN8RWG0"/>
<protein>
    <submittedName>
        <fullName evidence="1">Uncharacterized protein</fullName>
    </submittedName>
</protein>
<gene>
    <name evidence="1" type="ORF">TWF506_009875</name>
</gene>
<keyword evidence="2" id="KW-1185">Reference proteome</keyword>
<dbReference type="EMBL" id="JAVHJM010000007">
    <property type="protein sequence ID" value="KAK6510779.1"/>
    <property type="molecule type" value="Genomic_DNA"/>
</dbReference>
<name>A0AAN8RWG0_9PEZI</name>
<dbReference type="Proteomes" id="UP001307849">
    <property type="component" value="Unassembled WGS sequence"/>
</dbReference>
<sequence>MKETKKVIPSRPNGISVQNPVGLSVRGISAVRDRTGYDRLFTAMWYSHKKNFDALHALFSLGFPEGQGRRENHLQRTEDAG</sequence>
<evidence type="ECO:0000313" key="2">
    <source>
        <dbReference type="Proteomes" id="UP001307849"/>
    </source>
</evidence>
<reference evidence="1 2" key="1">
    <citation type="submission" date="2019-10" db="EMBL/GenBank/DDBJ databases">
        <authorList>
            <person name="Palmer J.M."/>
        </authorList>
    </citation>
    <scope>NUCLEOTIDE SEQUENCE [LARGE SCALE GENOMIC DNA]</scope>
    <source>
        <strain evidence="1 2">TWF506</strain>
    </source>
</reference>
<accession>A0AAN8RWG0</accession>
<proteinExistence type="predicted"/>
<organism evidence="1 2">
    <name type="scientific">Arthrobotrys conoides</name>
    <dbReference type="NCBI Taxonomy" id="74498"/>
    <lineage>
        <taxon>Eukaryota</taxon>
        <taxon>Fungi</taxon>
        <taxon>Dikarya</taxon>
        <taxon>Ascomycota</taxon>
        <taxon>Pezizomycotina</taxon>
        <taxon>Orbiliomycetes</taxon>
        <taxon>Orbiliales</taxon>
        <taxon>Orbiliaceae</taxon>
        <taxon>Arthrobotrys</taxon>
    </lineage>
</organism>